<evidence type="ECO:0000313" key="12">
    <source>
        <dbReference type="Proteomes" id="UP000642809"/>
    </source>
</evidence>
<feature type="transmembrane region" description="Helical" evidence="9">
    <location>
        <begin position="253"/>
        <end position="275"/>
    </location>
</feature>
<dbReference type="Proteomes" id="UP000642809">
    <property type="component" value="Unassembled WGS sequence"/>
</dbReference>
<organism evidence="11 12">
    <name type="scientific">Mongoliitalea lutea</name>
    <dbReference type="NCBI Taxonomy" id="849756"/>
    <lineage>
        <taxon>Bacteria</taxon>
        <taxon>Pseudomonadati</taxon>
        <taxon>Bacteroidota</taxon>
        <taxon>Cytophagia</taxon>
        <taxon>Cytophagales</taxon>
        <taxon>Cyclobacteriaceae</taxon>
        <taxon>Mongoliitalea</taxon>
    </lineage>
</organism>
<evidence type="ECO:0000256" key="6">
    <source>
        <dbReference type="ARBA" id="ARBA00022692"/>
    </source>
</evidence>
<dbReference type="AlphaFoldDB" id="A0A8J3CUL8"/>
<comment type="subcellular location">
    <subcellularLocation>
        <location evidence="1">Cell inner membrane</location>
        <topology evidence="1">Multi-pass membrane protein</topology>
    </subcellularLocation>
    <subcellularLocation>
        <location evidence="9">Cell membrane</location>
        <topology evidence="9">Multi-pass membrane protein</topology>
    </subcellularLocation>
</comment>
<keyword evidence="5" id="KW-0997">Cell inner membrane</keyword>
<gene>
    <name evidence="11" type="ORF">GCM10008106_10280</name>
</gene>
<feature type="transmembrane region" description="Helical" evidence="9">
    <location>
        <begin position="140"/>
        <end position="158"/>
    </location>
</feature>
<feature type="transmembrane region" description="Helical" evidence="9">
    <location>
        <begin position="83"/>
        <end position="100"/>
    </location>
</feature>
<protein>
    <recommendedName>
        <fullName evidence="9">Transport permease protein</fullName>
    </recommendedName>
</protein>
<proteinExistence type="inferred from homology"/>
<evidence type="ECO:0000256" key="3">
    <source>
        <dbReference type="ARBA" id="ARBA00022448"/>
    </source>
</evidence>
<keyword evidence="8 9" id="KW-0472">Membrane</keyword>
<reference evidence="11" key="2">
    <citation type="submission" date="2020-09" db="EMBL/GenBank/DDBJ databases">
        <authorList>
            <person name="Sun Q."/>
            <person name="Kim S."/>
        </authorList>
    </citation>
    <scope>NUCLEOTIDE SEQUENCE</scope>
    <source>
        <strain evidence="11">KCTC 23224</strain>
    </source>
</reference>
<evidence type="ECO:0000259" key="10">
    <source>
        <dbReference type="PROSITE" id="PS51012"/>
    </source>
</evidence>
<dbReference type="InterPro" id="IPR013525">
    <property type="entry name" value="ABC2_TM"/>
</dbReference>
<dbReference type="PANTHER" id="PTHR30413:SF8">
    <property type="entry name" value="TRANSPORT PERMEASE PROTEIN"/>
    <property type="match status" value="1"/>
</dbReference>
<keyword evidence="12" id="KW-1185">Reference proteome</keyword>
<dbReference type="RefSeq" id="WP_189579405.1">
    <property type="nucleotide sequence ID" value="NZ_BMYF01000005.1"/>
</dbReference>
<comment type="similarity">
    <text evidence="2 9">Belongs to the ABC-2 integral membrane protein family.</text>
</comment>
<name>A0A8J3CUL8_9BACT</name>
<feature type="transmembrane region" description="Helical" evidence="9">
    <location>
        <begin position="56"/>
        <end position="76"/>
    </location>
</feature>
<evidence type="ECO:0000256" key="5">
    <source>
        <dbReference type="ARBA" id="ARBA00022519"/>
    </source>
</evidence>
<evidence type="ECO:0000256" key="4">
    <source>
        <dbReference type="ARBA" id="ARBA00022475"/>
    </source>
</evidence>
<reference evidence="11" key="1">
    <citation type="journal article" date="2014" name="Int. J. Syst. Evol. Microbiol.">
        <title>Complete genome sequence of Corynebacterium casei LMG S-19264T (=DSM 44701T), isolated from a smear-ripened cheese.</title>
        <authorList>
            <consortium name="US DOE Joint Genome Institute (JGI-PGF)"/>
            <person name="Walter F."/>
            <person name="Albersmeier A."/>
            <person name="Kalinowski J."/>
            <person name="Ruckert C."/>
        </authorList>
    </citation>
    <scope>NUCLEOTIDE SEQUENCE</scope>
    <source>
        <strain evidence="11">KCTC 23224</strain>
    </source>
</reference>
<dbReference type="InterPro" id="IPR047817">
    <property type="entry name" value="ABC2_TM_bact-type"/>
</dbReference>
<keyword evidence="3 9" id="KW-0813">Transport</keyword>
<evidence type="ECO:0000256" key="1">
    <source>
        <dbReference type="ARBA" id="ARBA00004429"/>
    </source>
</evidence>
<keyword evidence="7 9" id="KW-1133">Transmembrane helix</keyword>
<evidence type="ECO:0000256" key="9">
    <source>
        <dbReference type="RuleBase" id="RU361157"/>
    </source>
</evidence>
<keyword evidence="6 9" id="KW-0812">Transmembrane</keyword>
<dbReference type="GO" id="GO:0015920">
    <property type="term" value="P:lipopolysaccharide transport"/>
    <property type="evidence" value="ECO:0007669"/>
    <property type="project" value="TreeGrafter"/>
</dbReference>
<feature type="domain" description="ABC transmembrane type-2" evidence="10">
    <location>
        <begin position="53"/>
        <end position="278"/>
    </location>
</feature>
<dbReference type="GO" id="GO:0140359">
    <property type="term" value="F:ABC-type transporter activity"/>
    <property type="evidence" value="ECO:0007669"/>
    <property type="project" value="InterPro"/>
</dbReference>
<dbReference type="GO" id="GO:0005886">
    <property type="term" value="C:plasma membrane"/>
    <property type="evidence" value="ECO:0007669"/>
    <property type="project" value="UniProtKB-SubCell"/>
</dbReference>
<feature type="transmembrane region" description="Helical" evidence="9">
    <location>
        <begin position="165"/>
        <end position="186"/>
    </location>
</feature>
<dbReference type="PROSITE" id="PS51012">
    <property type="entry name" value="ABC_TM2"/>
    <property type="match status" value="1"/>
</dbReference>
<dbReference type="PANTHER" id="PTHR30413">
    <property type="entry name" value="INNER MEMBRANE TRANSPORT PERMEASE"/>
    <property type="match status" value="1"/>
</dbReference>
<sequence length="286" mass="32613">MLNKTTKESQWDFIIEPSGGPLSIGVREIFRYRDLLFLFVKRDLIAVYKQTILGPIWYFIQPILTTITFAVIFGNLAGISTDGVPQILFYLAGVTIWNYFNETFTQTSKTFIDNAQIFGKVYFPRLVLPLSKVLSNLAKFFIQLGLFLVVLVIYVLLGKDVHPNYFMLFTPILVLMMGGLGLGFGLISSSLTVKYRDLTFLITFGVQLLMYATPVIYPLNSISENYQLLLWLNPLTSIIEFFKYAYLGSGLVSYFWLTYSLLFTISLLILGAMIFNKVEKSFIDTV</sequence>
<comment type="caution">
    <text evidence="11">The sequence shown here is derived from an EMBL/GenBank/DDBJ whole genome shotgun (WGS) entry which is preliminary data.</text>
</comment>
<evidence type="ECO:0000256" key="8">
    <source>
        <dbReference type="ARBA" id="ARBA00023136"/>
    </source>
</evidence>
<feature type="transmembrane region" description="Helical" evidence="9">
    <location>
        <begin position="198"/>
        <end position="217"/>
    </location>
</feature>
<dbReference type="Pfam" id="PF01061">
    <property type="entry name" value="ABC2_membrane"/>
    <property type="match status" value="1"/>
</dbReference>
<dbReference type="EMBL" id="BMYF01000005">
    <property type="protein sequence ID" value="GHB31453.1"/>
    <property type="molecule type" value="Genomic_DNA"/>
</dbReference>
<evidence type="ECO:0000256" key="2">
    <source>
        <dbReference type="ARBA" id="ARBA00007783"/>
    </source>
</evidence>
<keyword evidence="4 9" id="KW-1003">Cell membrane</keyword>
<accession>A0A8J3CUL8</accession>
<evidence type="ECO:0000313" key="11">
    <source>
        <dbReference type="EMBL" id="GHB31453.1"/>
    </source>
</evidence>
<evidence type="ECO:0000256" key="7">
    <source>
        <dbReference type="ARBA" id="ARBA00022989"/>
    </source>
</evidence>